<proteinExistence type="predicted"/>
<accession>A0ABY8CRX2</accession>
<evidence type="ECO:0000313" key="1">
    <source>
        <dbReference type="EMBL" id="WEX81394.1"/>
    </source>
</evidence>
<dbReference type="EMBL" id="CP120370">
    <property type="protein sequence ID" value="WEX81394.1"/>
    <property type="molecule type" value="Genomic_DNA"/>
</dbReference>
<evidence type="ECO:0000313" key="2">
    <source>
        <dbReference type="Proteomes" id="UP001235547"/>
    </source>
</evidence>
<dbReference type="Proteomes" id="UP001235547">
    <property type="component" value="Chromosome 2"/>
</dbReference>
<protein>
    <submittedName>
        <fullName evidence="1">Uncharacterized protein</fullName>
    </submittedName>
</protein>
<gene>
    <name evidence="1" type="ORF">PYH38_000809</name>
</gene>
<dbReference type="InterPro" id="IPR015422">
    <property type="entry name" value="PyrdxlP-dep_Trfase_small"/>
</dbReference>
<keyword evidence="2" id="KW-1185">Reference proteome</keyword>
<dbReference type="InterPro" id="IPR015424">
    <property type="entry name" value="PyrdxlP-dep_Trfase"/>
</dbReference>
<dbReference type="RefSeq" id="WP_280732140.1">
    <property type="nucleotide sequence ID" value="NZ_CP120367.1"/>
</dbReference>
<reference evidence="1 2" key="1">
    <citation type="submission" date="2023-03" db="EMBL/GenBank/DDBJ databases">
        <authorList>
            <person name="Kaur S."/>
            <person name="Espinosa-Saiz D."/>
            <person name="Velazquez E."/>
            <person name="Menendez E."/>
            <person name="diCenzo G.C."/>
        </authorList>
    </citation>
    <scope>NUCLEOTIDE SEQUENCE [LARGE SCALE GENOMIC DNA]</scope>
    <source>
        <strain evidence="1 2">LMG 27395</strain>
    </source>
</reference>
<name>A0ABY8CRX2_9HYPH</name>
<organism evidence="1 2">
    <name type="scientific">Sinorhizobium numidicum</name>
    <dbReference type="NCBI Taxonomy" id="680248"/>
    <lineage>
        <taxon>Bacteria</taxon>
        <taxon>Pseudomonadati</taxon>
        <taxon>Pseudomonadota</taxon>
        <taxon>Alphaproteobacteria</taxon>
        <taxon>Hyphomicrobiales</taxon>
        <taxon>Rhizobiaceae</taxon>
        <taxon>Sinorhizobium/Ensifer group</taxon>
        <taxon>Sinorhizobium</taxon>
    </lineage>
</organism>
<dbReference type="Gene3D" id="3.90.1150.10">
    <property type="entry name" value="Aspartate Aminotransferase, domain 1"/>
    <property type="match status" value="1"/>
</dbReference>
<dbReference type="SUPFAM" id="SSF53383">
    <property type="entry name" value="PLP-dependent transferases"/>
    <property type="match status" value="1"/>
</dbReference>
<sequence length="119" mass="12806">MARGRYGASDLKAQVTELRARGALVSTLLSGHSFAADPRCMFIWLRLPAPWRSEDFTANLRAHGAGVMPASAFACDRQPVEHAVRINIGCASSREELATALRIVASTLADHPRALIGHA</sequence>